<dbReference type="SMART" id="SM00855">
    <property type="entry name" value="PGAM"/>
    <property type="match status" value="1"/>
</dbReference>
<dbReference type="Proteomes" id="UP000218244">
    <property type="component" value="Chromosome"/>
</dbReference>
<dbReference type="AlphaFoldDB" id="A0A169RSK2"/>
<dbReference type="EMBL" id="AP017369">
    <property type="protein sequence ID" value="BAU95228.1"/>
    <property type="molecule type" value="Genomic_DNA"/>
</dbReference>
<reference evidence="1 2" key="1">
    <citation type="submission" date="2016-02" db="EMBL/GenBank/DDBJ databases">
        <title>Corynebacterium glutamicum N24 whole genome sequencing project.</title>
        <authorList>
            <person name="Matsutani M."/>
            <person name="Nangtapong N."/>
            <person name="Yakushi T."/>
            <person name="Matsushita K."/>
        </authorList>
    </citation>
    <scope>NUCLEOTIDE SEQUENCE [LARGE SCALE GENOMIC DNA]</scope>
    <source>
        <strain evidence="1 2">N24</strain>
    </source>
</reference>
<dbReference type="Gene3D" id="3.40.50.1240">
    <property type="entry name" value="Phosphoglycerate mutase-like"/>
    <property type="match status" value="1"/>
</dbReference>
<dbReference type="InterPro" id="IPR029033">
    <property type="entry name" value="His_PPase_superfam"/>
</dbReference>
<dbReference type="KEGG" id="csur:N24_0966"/>
<dbReference type="SUPFAM" id="SSF53254">
    <property type="entry name" value="Phosphoglycerate mutase-like"/>
    <property type="match status" value="1"/>
</dbReference>
<evidence type="ECO:0000313" key="2">
    <source>
        <dbReference type="Proteomes" id="UP000218244"/>
    </source>
</evidence>
<name>A0A169RSK2_9CORY</name>
<accession>A0A169RSK2</accession>
<evidence type="ECO:0008006" key="3">
    <source>
        <dbReference type="Google" id="ProtNLM"/>
    </source>
</evidence>
<dbReference type="CDD" id="cd07067">
    <property type="entry name" value="HP_PGM_like"/>
    <property type="match status" value="1"/>
</dbReference>
<dbReference type="Pfam" id="PF00300">
    <property type="entry name" value="His_Phos_1"/>
    <property type="match status" value="1"/>
</dbReference>
<keyword evidence="2" id="KW-1185">Reference proteome</keyword>
<gene>
    <name evidence="1" type="ORF">N24_0966</name>
</gene>
<sequence>MGRLYFVPHPEATRHIDGLVGGWHDSELTATGREGIGGVGASLRNRIPSGEHTELYSSDLKCASQTAEAISGHLGIPPAFDAPLREKSY</sequence>
<evidence type="ECO:0000313" key="1">
    <source>
        <dbReference type="EMBL" id="BAU95228.1"/>
    </source>
</evidence>
<organism evidence="1 2">
    <name type="scientific">Corynebacterium suranareeae</name>
    <dbReference type="NCBI Taxonomy" id="2506452"/>
    <lineage>
        <taxon>Bacteria</taxon>
        <taxon>Bacillati</taxon>
        <taxon>Actinomycetota</taxon>
        <taxon>Actinomycetes</taxon>
        <taxon>Mycobacteriales</taxon>
        <taxon>Corynebacteriaceae</taxon>
        <taxon>Corynebacterium</taxon>
    </lineage>
</organism>
<proteinExistence type="predicted"/>
<dbReference type="InterPro" id="IPR013078">
    <property type="entry name" value="His_Pase_superF_clade-1"/>
</dbReference>
<protein>
    <recommendedName>
        <fullName evidence="3">Phosphoglycerate mutase</fullName>
    </recommendedName>
</protein>